<dbReference type="GO" id="GO:0004553">
    <property type="term" value="F:hydrolase activity, hydrolyzing O-glycosyl compounds"/>
    <property type="evidence" value="ECO:0007669"/>
    <property type="project" value="InterPro"/>
</dbReference>
<dbReference type="Pfam" id="PF04616">
    <property type="entry name" value="Glyco_hydro_43"/>
    <property type="match status" value="1"/>
</dbReference>
<keyword evidence="2 5" id="KW-0378">Hydrolase</keyword>
<dbReference type="RefSeq" id="WP_133580183.1">
    <property type="nucleotide sequence ID" value="NZ_SNYJ01000006.1"/>
</dbReference>
<gene>
    <name evidence="6" type="ORF">EV213_10677</name>
</gene>
<comment type="caution">
    <text evidence="6">The sequence shown here is derived from an EMBL/GenBank/DDBJ whole genome shotgun (WGS) entry which is preliminary data.</text>
</comment>
<keyword evidence="7" id="KW-1185">Reference proteome</keyword>
<reference evidence="6 7" key="1">
    <citation type="submission" date="2019-03" db="EMBL/GenBank/DDBJ databases">
        <title>Genomic Encyclopedia of Type Strains, Phase IV (KMG-IV): sequencing the most valuable type-strain genomes for metagenomic binning, comparative biology and taxonomic classification.</title>
        <authorList>
            <person name="Goeker M."/>
        </authorList>
    </citation>
    <scope>NUCLEOTIDE SEQUENCE [LARGE SCALE GENOMIC DNA]</scope>
    <source>
        <strain evidence="6 7">DSM 28697</strain>
    </source>
</reference>
<sequence length="307" mass="34527">MKFADTSRGRPFTKDPAVVSFKGKYWMYYTLGPYVGEQKTSDRGFSIGIAVSDDLEHWETVGEIPEDQTYEQRGICAPGAIVLDNRIHVFYQTYGNGANDAICHAVSDDGTNFTKNSTNPVFRPTGPWNNGRAIDADVIVFKGKLWLYFATRDPQGDIQMQGVASASLDSDFVRSDWIQECDEAILYPELPWEQECIEAAAVCEREGKLYMFYAGAYNNKPQQIGCAVSVDAVQWTRLFQEPFLSNGKPGSWNESESGHPFVFTDENSQTHLFFQGNNDMGRTWYISRVSIGWRDGTPYVDGTGERS</sequence>
<protein>
    <submittedName>
        <fullName evidence="6">Glycosyl hydrolase family 43</fullName>
    </submittedName>
</protein>
<keyword evidence="3 5" id="KW-0326">Glycosidase</keyword>
<evidence type="ECO:0000256" key="2">
    <source>
        <dbReference type="ARBA" id="ARBA00022801"/>
    </source>
</evidence>
<evidence type="ECO:0000256" key="3">
    <source>
        <dbReference type="ARBA" id="ARBA00023295"/>
    </source>
</evidence>
<dbReference type="PANTHER" id="PTHR35279">
    <property type="match status" value="1"/>
</dbReference>
<evidence type="ECO:0000313" key="7">
    <source>
        <dbReference type="Proteomes" id="UP000295632"/>
    </source>
</evidence>
<accession>A0A4R6U2Y3</accession>
<name>A0A4R6U2Y3_9BACI</name>
<evidence type="ECO:0000256" key="4">
    <source>
        <dbReference type="PIRSR" id="PIRSR606710-2"/>
    </source>
</evidence>
<dbReference type="AlphaFoldDB" id="A0A4R6U2Y3"/>
<dbReference type="Proteomes" id="UP000295632">
    <property type="component" value="Unassembled WGS sequence"/>
</dbReference>
<dbReference type="GO" id="GO:0005975">
    <property type="term" value="P:carbohydrate metabolic process"/>
    <property type="evidence" value="ECO:0007669"/>
    <property type="project" value="InterPro"/>
</dbReference>
<organism evidence="6 7">
    <name type="scientific">Aureibacillus halotolerans</name>
    <dbReference type="NCBI Taxonomy" id="1508390"/>
    <lineage>
        <taxon>Bacteria</taxon>
        <taxon>Bacillati</taxon>
        <taxon>Bacillota</taxon>
        <taxon>Bacilli</taxon>
        <taxon>Bacillales</taxon>
        <taxon>Bacillaceae</taxon>
        <taxon>Aureibacillus</taxon>
    </lineage>
</organism>
<dbReference type="InterPro" id="IPR023296">
    <property type="entry name" value="Glyco_hydro_beta-prop_sf"/>
</dbReference>
<dbReference type="InterPro" id="IPR006710">
    <property type="entry name" value="Glyco_hydro_43"/>
</dbReference>
<dbReference type="SUPFAM" id="SSF75005">
    <property type="entry name" value="Arabinanase/levansucrase/invertase"/>
    <property type="match status" value="1"/>
</dbReference>
<dbReference type="PANTHER" id="PTHR35279:SF1">
    <property type="entry name" value="ARABINANASE_LEVANSUCRASE_INVERTASE"/>
    <property type="match status" value="1"/>
</dbReference>
<evidence type="ECO:0000256" key="5">
    <source>
        <dbReference type="RuleBase" id="RU361187"/>
    </source>
</evidence>
<proteinExistence type="inferred from homology"/>
<feature type="site" description="Important for catalytic activity, responsible for pKa modulation of the active site Glu and correct orientation of both the proton donor and substrate" evidence="4">
    <location>
        <position position="135"/>
    </location>
</feature>
<evidence type="ECO:0000313" key="6">
    <source>
        <dbReference type="EMBL" id="TDQ40361.1"/>
    </source>
</evidence>
<dbReference type="Gene3D" id="2.115.10.20">
    <property type="entry name" value="Glycosyl hydrolase domain, family 43"/>
    <property type="match status" value="2"/>
</dbReference>
<dbReference type="OrthoDB" id="9801455at2"/>
<dbReference type="EMBL" id="SNYJ01000006">
    <property type="protein sequence ID" value="TDQ40361.1"/>
    <property type="molecule type" value="Genomic_DNA"/>
</dbReference>
<comment type="similarity">
    <text evidence="1 5">Belongs to the glycosyl hydrolase 43 family.</text>
</comment>
<evidence type="ECO:0000256" key="1">
    <source>
        <dbReference type="ARBA" id="ARBA00009865"/>
    </source>
</evidence>